<dbReference type="AlphaFoldDB" id="A0A438JD31"/>
<proteinExistence type="predicted"/>
<dbReference type="SUPFAM" id="SSF103657">
    <property type="entry name" value="BAR/IMD domain-like"/>
    <property type="match status" value="1"/>
</dbReference>
<feature type="domain" description="BAR" evidence="2">
    <location>
        <begin position="58"/>
        <end position="173"/>
    </location>
</feature>
<dbReference type="Pfam" id="PF01202">
    <property type="entry name" value="SKI"/>
    <property type="match status" value="1"/>
</dbReference>
<feature type="region of interest" description="Disordered" evidence="1">
    <location>
        <begin position="443"/>
        <end position="465"/>
    </location>
</feature>
<evidence type="ECO:0000256" key="1">
    <source>
        <dbReference type="SAM" id="MobiDB-lite"/>
    </source>
</evidence>
<dbReference type="InterPro" id="IPR027417">
    <property type="entry name" value="P-loop_NTPase"/>
</dbReference>
<dbReference type="CDD" id="cd07307">
    <property type="entry name" value="BAR"/>
    <property type="match status" value="1"/>
</dbReference>
<feature type="compositionally biased region" description="Low complexity" evidence="1">
    <location>
        <begin position="448"/>
        <end position="465"/>
    </location>
</feature>
<evidence type="ECO:0000259" key="2">
    <source>
        <dbReference type="Pfam" id="PF03114"/>
    </source>
</evidence>
<dbReference type="GO" id="GO:0005737">
    <property type="term" value="C:cytoplasm"/>
    <property type="evidence" value="ECO:0007669"/>
    <property type="project" value="InterPro"/>
</dbReference>
<feature type="region of interest" description="Disordered" evidence="1">
    <location>
        <begin position="204"/>
        <end position="228"/>
    </location>
</feature>
<sequence length="934" mass="102796">MKSLGKLRKFALPKNDASKEKRDAQLSAHVDELAQASQDMQEMRNCYDSLLSAAAATTNSAYGKVLLMMGKVQFDLQKLVDSYRSHIIQTITNPSESLLNELRTVEEMKRQCDEKRNVYEYMKAQQREKGRSKSGKGESLQQLTAAHDEFNDEATLCVFRLKSLKQGQSRSLLTQAARHHAAQAVEQHLRVVAERQHIDYQFSGLEDDDVEDGEDDGENGYDASEGGELSFDYRQNKRGIEVVSATRNSMELDQADLSFPKLQRWKRWRCCHLQLGQHFWVGMGPMWLNPEKNYGDLQGFSREPRAGSYSAPIIAEKSDPSERIRTQSSTRKLHTYVLPIPVGAKSSTPSRTSNSVPRTRPTSLHGGTRNLWHSSPLEPKKHEKDSGDDRMSGSTISEAQSVLKESNSPLTGKPWSTKPVLSSSGPIAPAELPQLVSGLLSRVPIPQPSSSPKISPSASPPLVSSPRINELHELPRPPVSLATKPARFPGLVGHSAPLISRNELSATSKTSSMASNAASPLPTPPVPRSYSIPSSSQRATALHVTKVLESSQNPDKAEEVGSPPLTPISLSNSKTTSTISEVASQSGQIRGSAFHHLVLGEMRTHPSREVTVSCISSNEEFCFYWSRNYQSSKDVSFFQKKARVIDFELGLCLWKLIMVQCGHTSRTSCTAILIAWLIAEAEPLLQLEVEALAQRPLSGYKPHFISLLRSGAVVTPRFPRSLLEAPKPKRHPLHQLLPSLCPCVPPLTSSPNPSPSLSLFLMALLPVSSSIFLLDSVYYDNYCLILSATKVVDVDLSLAVKKKAMEISPVLKGTSIFLVGMNSTIKTNVGKLLADALRYYHFDSDSLVEEACGGESAAKSLKEQDEKGFHDSEVILLDFYPVACVSAYLCTGLGTGIVKLVLIGANQFEKQLNQKSKPQSAFRGSMMPMLHTQP</sequence>
<dbReference type="Gene3D" id="3.40.50.300">
    <property type="entry name" value="P-loop containing nucleotide triphosphate hydrolases"/>
    <property type="match status" value="1"/>
</dbReference>
<dbReference type="InterPro" id="IPR027267">
    <property type="entry name" value="AH/BAR_dom_sf"/>
</dbReference>
<organism evidence="3 4">
    <name type="scientific">Vitis vinifera</name>
    <name type="common">Grape</name>
    <dbReference type="NCBI Taxonomy" id="29760"/>
    <lineage>
        <taxon>Eukaryota</taxon>
        <taxon>Viridiplantae</taxon>
        <taxon>Streptophyta</taxon>
        <taxon>Embryophyta</taxon>
        <taxon>Tracheophyta</taxon>
        <taxon>Spermatophyta</taxon>
        <taxon>Magnoliopsida</taxon>
        <taxon>eudicotyledons</taxon>
        <taxon>Gunneridae</taxon>
        <taxon>Pentapetalae</taxon>
        <taxon>rosids</taxon>
        <taxon>Vitales</taxon>
        <taxon>Vitaceae</taxon>
        <taxon>Viteae</taxon>
        <taxon>Vitis</taxon>
    </lineage>
</organism>
<dbReference type="PANTHER" id="PTHR34119:SF19">
    <property type="entry name" value="HYDROXYPROLINE-RICH GLYCOPROTEIN FAMILY PROTEIN"/>
    <property type="match status" value="1"/>
</dbReference>
<evidence type="ECO:0000313" key="3">
    <source>
        <dbReference type="EMBL" id="RVX06856.1"/>
    </source>
</evidence>
<feature type="compositionally biased region" description="Acidic residues" evidence="1">
    <location>
        <begin position="205"/>
        <end position="219"/>
    </location>
</feature>
<dbReference type="Pfam" id="PF03114">
    <property type="entry name" value="BAR"/>
    <property type="match status" value="1"/>
</dbReference>
<dbReference type="EMBL" id="QGNW01000049">
    <property type="protein sequence ID" value="RVX06856.1"/>
    <property type="molecule type" value="Genomic_DNA"/>
</dbReference>
<feature type="compositionally biased region" description="Polar residues" evidence="1">
    <location>
        <begin position="505"/>
        <end position="518"/>
    </location>
</feature>
<dbReference type="InterPro" id="IPR031322">
    <property type="entry name" value="Shikimate/glucono_kinase"/>
</dbReference>
<comment type="caution">
    <text evidence="3">The sequence shown here is derived from an EMBL/GenBank/DDBJ whole genome shotgun (WGS) entry which is preliminary data.</text>
</comment>
<protein>
    <recommendedName>
        <fullName evidence="2">BAR domain-containing protein</fullName>
    </recommendedName>
</protein>
<feature type="region of interest" description="Disordered" evidence="1">
    <location>
        <begin position="547"/>
        <end position="573"/>
    </location>
</feature>
<gene>
    <name evidence="3" type="primary">VvCHDp000635_1</name>
    <name evidence="3" type="ORF">CK203_015081</name>
</gene>
<feature type="compositionally biased region" description="Polar residues" evidence="1">
    <location>
        <begin position="345"/>
        <end position="362"/>
    </location>
</feature>
<dbReference type="PANTHER" id="PTHR34119">
    <property type="entry name" value="HYDROXYPROLINE-RICH GLYCOPROTEIN-LIKE"/>
    <property type="match status" value="1"/>
</dbReference>
<reference evidence="3 4" key="1">
    <citation type="journal article" date="2018" name="PLoS Genet.">
        <title>Population sequencing reveals clonal diversity and ancestral inbreeding in the grapevine cultivar Chardonnay.</title>
        <authorList>
            <person name="Roach M.J."/>
            <person name="Johnson D.L."/>
            <person name="Bohlmann J."/>
            <person name="van Vuuren H.J."/>
            <person name="Jones S.J."/>
            <person name="Pretorius I.S."/>
            <person name="Schmidt S.A."/>
            <person name="Borneman A.R."/>
        </authorList>
    </citation>
    <scope>NUCLEOTIDE SEQUENCE [LARGE SCALE GENOMIC DNA]</scope>
    <source>
        <strain evidence="4">cv. Chardonnay</strain>
        <tissue evidence="3">Leaf</tissue>
    </source>
</reference>
<dbReference type="InterPro" id="IPR037488">
    <property type="entry name" value="At2g33490-like"/>
</dbReference>
<dbReference type="InterPro" id="IPR004148">
    <property type="entry name" value="BAR_dom"/>
</dbReference>
<dbReference type="Proteomes" id="UP000288805">
    <property type="component" value="Unassembled WGS sequence"/>
</dbReference>
<feature type="compositionally biased region" description="Polar residues" evidence="1">
    <location>
        <begin position="392"/>
        <end position="410"/>
    </location>
</feature>
<evidence type="ECO:0000313" key="4">
    <source>
        <dbReference type="Proteomes" id="UP000288805"/>
    </source>
</evidence>
<feature type="region of interest" description="Disordered" evidence="1">
    <location>
        <begin position="505"/>
        <end position="535"/>
    </location>
</feature>
<feature type="compositionally biased region" description="Basic and acidic residues" evidence="1">
    <location>
        <begin position="378"/>
        <end position="391"/>
    </location>
</feature>
<accession>A0A438JD31</accession>
<name>A0A438JD31_VITVI</name>
<feature type="region of interest" description="Disordered" evidence="1">
    <location>
        <begin position="335"/>
        <end position="423"/>
    </location>
</feature>
<dbReference type="Gene3D" id="1.20.1270.60">
    <property type="entry name" value="Arfaptin homology (AH) domain/BAR domain"/>
    <property type="match status" value="1"/>
</dbReference>